<evidence type="ECO:0000313" key="1">
    <source>
        <dbReference type="EMBL" id="GIF21556.1"/>
    </source>
</evidence>
<proteinExistence type="predicted"/>
<name>A0A919NMJ1_9ACTN</name>
<organism evidence="1 2">
    <name type="scientific">Paractinoplanes tereljensis</name>
    <dbReference type="NCBI Taxonomy" id="571912"/>
    <lineage>
        <taxon>Bacteria</taxon>
        <taxon>Bacillati</taxon>
        <taxon>Actinomycetota</taxon>
        <taxon>Actinomycetes</taxon>
        <taxon>Micromonosporales</taxon>
        <taxon>Micromonosporaceae</taxon>
        <taxon>Paractinoplanes</taxon>
    </lineage>
</organism>
<dbReference type="AlphaFoldDB" id="A0A919NMJ1"/>
<dbReference type="EMBL" id="BOMY01000030">
    <property type="protein sequence ID" value="GIF21556.1"/>
    <property type="molecule type" value="Genomic_DNA"/>
</dbReference>
<protein>
    <submittedName>
        <fullName evidence="1">Uncharacterized protein</fullName>
    </submittedName>
</protein>
<keyword evidence="2" id="KW-1185">Reference proteome</keyword>
<comment type="caution">
    <text evidence="1">The sequence shown here is derived from an EMBL/GenBank/DDBJ whole genome shotgun (WGS) entry which is preliminary data.</text>
</comment>
<evidence type="ECO:0000313" key="2">
    <source>
        <dbReference type="Proteomes" id="UP000623608"/>
    </source>
</evidence>
<sequence>MPSCCDYHHLHQPLRHYDVAIGLGSHDIGVPAYTAQLYHAGCFPRLSSPAPSTPSGPICSPTEKPSTSVTKHAHWAYPTKRSWSNLMPQTPARTSLLQRFIEYPRQGFAIAQDVPQDVLDAYQCLINDGFISRLLTT</sequence>
<reference evidence="1" key="1">
    <citation type="submission" date="2021-01" db="EMBL/GenBank/DDBJ databases">
        <title>Whole genome shotgun sequence of Actinoplanes tereljensis NBRC 105297.</title>
        <authorList>
            <person name="Komaki H."/>
            <person name="Tamura T."/>
        </authorList>
    </citation>
    <scope>NUCLEOTIDE SEQUENCE</scope>
    <source>
        <strain evidence="1">NBRC 105297</strain>
    </source>
</reference>
<dbReference type="Proteomes" id="UP000623608">
    <property type="component" value="Unassembled WGS sequence"/>
</dbReference>
<accession>A0A919NMJ1</accession>
<gene>
    <name evidence="1" type="ORF">Ate02nite_42860</name>
</gene>